<dbReference type="AlphaFoldDB" id="A0A4Y2A309"/>
<comment type="caution">
    <text evidence="1">The sequence shown here is derived from an EMBL/GenBank/DDBJ whole genome shotgun (WGS) entry which is preliminary data.</text>
</comment>
<protein>
    <submittedName>
        <fullName evidence="1">Uncharacterized protein</fullName>
    </submittedName>
</protein>
<name>A0A4Y2A309_ARAVE</name>
<accession>A0A4Y2A309</accession>
<evidence type="ECO:0000313" key="2">
    <source>
        <dbReference type="Proteomes" id="UP000499080"/>
    </source>
</evidence>
<dbReference type="EMBL" id="BGPR01079280">
    <property type="protein sequence ID" value="GBL73789.1"/>
    <property type="molecule type" value="Genomic_DNA"/>
</dbReference>
<evidence type="ECO:0000313" key="1">
    <source>
        <dbReference type="EMBL" id="GBL73789.1"/>
    </source>
</evidence>
<dbReference type="OrthoDB" id="6430875at2759"/>
<dbReference type="Proteomes" id="UP000499080">
    <property type="component" value="Unassembled WGS sequence"/>
</dbReference>
<gene>
    <name evidence="1" type="ORF">AVEN_60551_1</name>
</gene>
<proteinExistence type="predicted"/>
<keyword evidence="2" id="KW-1185">Reference proteome</keyword>
<sequence>MTGMNCPSKKGTSVPMLMCENHLNKYFGLMLKYIPHENLTQQSAIGGFLKPVPGVVFQKYTVIIPDKPFLDEYFRPEDSPNDIDISHYKLNPCIVEFWNHAISRQSRNSHEERFAFEIIRNLNDDPERVDLGPHLKDVVIQSNFLTLLTSKLTIPKTSINKQSIRKSLDNLSFFKLSERTLTELFSLNMLYYLSNCYFSSHHSEAGFLDELPYNTIWVENIGLVATETIGDPMPIVIGGWRRGSKPYYNSVVSIIQKDIVNKQLTLSNLPKQFGSSQRFRGGSLRCL</sequence>
<reference evidence="1 2" key="1">
    <citation type="journal article" date="2019" name="Sci. Rep.">
        <title>Orb-weaving spider Araneus ventricosus genome elucidates the spidroin gene catalogue.</title>
        <authorList>
            <person name="Kono N."/>
            <person name="Nakamura H."/>
            <person name="Ohtoshi R."/>
            <person name="Moran D.A.P."/>
            <person name="Shinohara A."/>
            <person name="Yoshida Y."/>
            <person name="Fujiwara M."/>
            <person name="Mori M."/>
            <person name="Tomita M."/>
            <person name="Arakawa K."/>
        </authorList>
    </citation>
    <scope>NUCLEOTIDE SEQUENCE [LARGE SCALE GENOMIC DNA]</scope>
</reference>
<organism evidence="1 2">
    <name type="scientific">Araneus ventricosus</name>
    <name type="common">Orbweaver spider</name>
    <name type="synonym">Epeira ventricosa</name>
    <dbReference type="NCBI Taxonomy" id="182803"/>
    <lineage>
        <taxon>Eukaryota</taxon>
        <taxon>Metazoa</taxon>
        <taxon>Ecdysozoa</taxon>
        <taxon>Arthropoda</taxon>
        <taxon>Chelicerata</taxon>
        <taxon>Arachnida</taxon>
        <taxon>Araneae</taxon>
        <taxon>Araneomorphae</taxon>
        <taxon>Entelegynae</taxon>
        <taxon>Araneoidea</taxon>
        <taxon>Araneidae</taxon>
        <taxon>Araneus</taxon>
    </lineage>
</organism>